<keyword evidence="2" id="KW-0732">Signal</keyword>
<feature type="chain" id="PRO_5012830758" description="Secretion system C-terminal sorting domain-containing protein" evidence="2">
    <location>
        <begin position="21"/>
        <end position="1200"/>
    </location>
</feature>
<evidence type="ECO:0000313" key="4">
    <source>
        <dbReference type="Proteomes" id="UP000216446"/>
    </source>
</evidence>
<dbReference type="Gene3D" id="2.60.40.10">
    <property type="entry name" value="Immunoglobulins"/>
    <property type="match status" value="1"/>
</dbReference>
<dbReference type="EMBL" id="MQWB01000001">
    <property type="protein sequence ID" value="OZC01801.1"/>
    <property type="molecule type" value="Genomic_DNA"/>
</dbReference>
<feature type="compositionally biased region" description="Basic and acidic residues" evidence="1">
    <location>
        <begin position="163"/>
        <end position="172"/>
    </location>
</feature>
<dbReference type="Pfam" id="PF13688">
    <property type="entry name" value="Reprolysin_5"/>
    <property type="match status" value="1"/>
</dbReference>
<evidence type="ECO:0008006" key="5">
    <source>
        <dbReference type="Google" id="ProtNLM"/>
    </source>
</evidence>
<dbReference type="Gene3D" id="3.40.390.10">
    <property type="entry name" value="Collagenase (Catalytic Domain)"/>
    <property type="match status" value="1"/>
</dbReference>
<dbReference type="GO" id="GO:0008237">
    <property type="term" value="F:metallopeptidase activity"/>
    <property type="evidence" value="ECO:0007669"/>
    <property type="project" value="InterPro"/>
</dbReference>
<organism evidence="3 4">
    <name type="scientific">Rubricoccus marinus</name>
    <dbReference type="NCBI Taxonomy" id="716817"/>
    <lineage>
        <taxon>Bacteria</taxon>
        <taxon>Pseudomonadati</taxon>
        <taxon>Rhodothermota</taxon>
        <taxon>Rhodothermia</taxon>
        <taxon>Rhodothermales</taxon>
        <taxon>Rubricoccaceae</taxon>
        <taxon>Rubricoccus</taxon>
    </lineage>
</organism>
<reference evidence="3 4" key="1">
    <citation type="submission" date="2016-11" db="EMBL/GenBank/DDBJ databases">
        <title>Study of marine rhodopsin-containing bacteria.</title>
        <authorList>
            <person name="Yoshizawa S."/>
            <person name="Kumagai Y."/>
            <person name="Kogure K."/>
        </authorList>
    </citation>
    <scope>NUCLEOTIDE SEQUENCE [LARGE SCALE GENOMIC DNA]</scope>
    <source>
        <strain evidence="3 4">SG-29</strain>
    </source>
</reference>
<dbReference type="InParanoid" id="A0A259TVQ1"/>
<dbReference type="InterPro" id="IPR013783">
    <property type="entry name" value="Ig-like_fold"/>
</dbReference>
<dbReference type="InterPro" id="IPR024079">
    <property type="entry name" value="MetalloPept_cat_dom_sf"/>
</dbReference>
<evidence type="ECO:0000256" key="1">
    <source>
        <dbReference type="SAM" id="MobiDB-lite"/>
    </source>
</evidence>
<proteinExistence type="predicted"/>
<feature type="signal peptide" evidence="2">
    <location>
        <begin position="1"/>
        <end position="20"/>
    </location>
</feature>
<name>A0A259TVQ1_9BACT</name>
<keyword evidence="4" id="KW-1185">Reference proteome</keyword>
<sequence>MLAVLLLAAASSAAAQPALFAPSASKAGDLTPRQSQIFEILSAEPGVQAVEIVRADASLLAASGDVQISVLGLDIVLQTRSAERRASELLSWSGVEDTAGKAAPDAATAVLVERGSMITGTIWAGGFVYDVRPLTGGLHAVSRKAPEAFRDHGDDYDEFEREEKERLERERVAPAPGTPPAPEASSVQLGVSMVPNVDVIMPYTTNITAAYADPEALAQAAIDASNMTYANTGLSLRLRLVYAYETPFASSANSGDDLADLRDPSDGRFDEVHGLRDAFGGDMVAMLGESAGGCGVGYVNSNAAFAFSVSAASCAVGNLTLAHELGHNFGALHDPFVEPSLTPYAYGHGSVNTAGRWRTVMAYNDECIATVPNTGCTRVPFWSDPDVIYDDTTAPEADGPTGDAVLRDNSRVLQERGGTVAAFRAESTAPQLAYSPGSFSVSLASGGATTLDLQLENIAAAGASPLAYTAAFQNYSSNSLTSDPPEASKSRALDCTEGQVFEQSSISFFADVVSGGAEYGQSFTAPCSGTLRGVSPTNYMSGENSAGQTWSATLRVYEGEGTGGTVLGEKTRTDYVNAASGLEYLAFDFPTPIQIVEGQTYTWFWDLTAGQTATLYSVDNPQSGGQAYVSTDGAPGSSGAISNSDMAYRMVFGAPDRWASVAPASDAIAQGGSATITIRVDATGLAADTYSVDLVLSTNDPDAMTVTIPITLYVDGATASATIDGDAGWRLFAPAAPGLTVADLGGLNRLSGIPGYDEFNDPENPTGSLPNIFTGFDGQDFIAASGGAEVLESGQGFWWYLYDANCTTDAECPGGAANPSYALPFTLATDRAPTTEDVDVTLHAENSKVNLLGNPFGQSLDLSTANTWVGKNNLLTPVFAIYNSGTNGYTYSTTTPVVSAWQGFYAYGKTAGTLTIPESARTTGGTLVKEDDRTFLAFELTEESRGGQPLADRGAVLYFDEAASAGNDAFDLAELEPIDSRYVTLAFGAETASGGTELRGHEGRSPKDGAFEVPLHVDAAGSGTVLTLAWPTLDRLPTEWAVELRDVVTGATVDLRAEDGYTFEVAPRAVSPEAGLRVPGRTAGSALSADAVPVRFVVAVTPSFATSSSLEASGALALDAPVPNPARGAATVRYALPAAGPVRLDVVDLLGRRVASLADGEVPAGPQVASFDVGGLAAGVYAVRLQSGEAVRVVRLTVVR</sequence>
<comment type="caution">
    <text evidence="3">The sequence shown here is derived from an EMBL/GenBank/DDBJ whole genome shotgun (WGS) entry which is preliminary data.</text>
</comment>
<evidence type="ECO:0000256" key="2">
    <source>
        <dbReference type="SAM" id="SignalP"/>
    </source>
</evidence>
<dbReference type="AlphaFoldDB" id="A0A259TVQ1"/>
<dbReference type="SUPFAM" id="SSF55486">
    <property type="entry name" value="Metalloproteases ('zincins'), catalytic domain"/>
    <property type="match status" value="1"/>
</dbReference>
<dbReference type="Proteomes" id="UP000216446">
    <property type="component" value="Unassembled WGS sequence"/>
</dbReference>
<gene>
    <name evidence="3" type="ORF">BSZ36_01635</name>
</gene>
<accession>A0A259TVQ1</accession>
<feature type="region of interest" description="Disordered" evidence="1">
    <location>
        <begin position="163"/>
        <end position="186"/>
    </location>
</feature>
<protein>
    <recommendedName>
        <fullName evidence="5">Secretion system C-terminal sorting domain-containing protein</fullName>
    </recommendedName>
</protein>
<evidence type="ECO:0000313" key="3">
    <source>
        <dbReference type="EMBL" id="OZC01801.1"/>
    </source>
</evidence>